<feature type="compositionally biased region" description="Polar residues" evidence="2">
    <location>
        <begin position="360"/>
        <end position="386"/>
    </location>
</feature>
<dbReference type="Pfam" id="PF13855">
    <property type="entry name" value="LRR_8"/>
    <property type="match status" value="1"/>
</dbReference>
<dbReference type="GO" id="GO:0016020">
    <property type="term" value="C:membrane"/>
    <property type="evidence" value="ECO:0007669"/>
    <property type="project" value="UniProtKB-SubCell"/>
</dbReference>
<dbReference type="PANTHER" id="PTHR45842:SF22">
    <property type="entry name" value="INSULIN-LIKE GROWTH FACTOR-BINDING PROTEIN COMPLEX ACID LABILE SUBUNIT ISOFORM X1"/>
    <property type="match status" value="1"/>
</dbReference>
<keyword evidence="5" id="KW-1185">Reference proteome</keyword>
<evidence type="ECO:0000256" key="2">
    <source>
        <dbReference type="SAM" id="MobiDB-lite"/>
    </source>
</evidence>
<evidence type="ECO:0000313" key="4">
    <source>
        <dbReference type="EMBL" id="KAG5667656.1"/>
    </source>
</evidence>
<feature type="compositionally biased region" description="Polar residues" evidence="2">
    <location>
        <begin position="324"/>
        <end position="352"/>
    </location>
</feature>
<dbReference type="OrthoDB" id="10415373at2759"/>
<dbReference type="Gene3D" id="3.80.10.10">
    <property type="entry name" value="Ribonuclease Inhibitor"/>
    <property type="match status" value="1"/>
</dbReference>
<reference evidence="4" key="1">
    <citation type="submission" date="2021-03" db="EMBL/GenBank/DDBJ databases">
        <title>Chromosome level genome of the anhydrobiotic midge Polypedilum vanderplanki.</title>
        <authorList>
            <person name="Yoshida Y."/>
            <person name="Kikawada T."/>
            <person name="Gusev O."/>
        </authorList>
    </citation>
    <scope>NUCLEOTIDE SEQUENCE</scope>
    <source>
        <strain evidence="4">NIAS01</strain>
        <tissue evidence="4">Whole body or cell culture</tissue>
    </source>
</reference>
<gene>
    <name evidence="4" type="ORF">PVAND_015630</name>
</gene>
<sequence>MLWSFVFFIVIVTRSGNAVEIHCKFSQDFDWFTVGKVYTCSVQQKLDALHSDSEVIQVFGDHHPKKQNKDVLAIRIHSRNVYYFSSGYEKFFTNLQVIQVYSSKLKFITQKDLMPFTKLKHIDLNKNDLEVLEKDLFKYNTELEVIKVSDNKLRFIDVTAFEGLFKLHTLELTGNHCIWKSTPKNDDLDEDEEISREDAINVMYEARTRCYRDYILKELFDMEMGRNLRERSVIVTKLESRIEDLIRQNDLFYDRMRQYKDELDQCQSKEINKVEMTEEMMTMMMQANGNSSIKNSLPEKPPTFSKELQPPKEYGIQKYPENPPYQNSKFPENLPNQNGSHRQNSISNTNQRPNHDQSRQIHSNNFRQQNQDQNYFRKNQIQTSPTRNDRRNGNSNSRWDSWEREGRSTHEYDYQWNY</sequence>
<feature type="chain" id="PRO_5039911211" evidence="3">
    <location>
        <begin position="19"/>
        <end position="418"/>
    </location>
</feature>
<proteinExistence type="predicted"/>
<protein>
    <submittedName>
        <fullName evidence="4">Uncharacterized protein</fullName>
    </submittedName>
</protein>
<dbReference type="Proteomes" id="UP001107558">
    <property type="component" value="Chromosome 4"/>
</dbReference>
<feature type="region of interest" description="Disordered" evidence="2">
    <location>
        <begin position="290"/>
        <end position="406"/>
    </location>
</feature>
<dbReference type="EMBL" id="JADBJN010000004">
    <property type="protein sequence ID" value="KAG5667656.1"/>
    <property type="molecule type" value="Genomic_DNA"/>
</dbReference>
<dbReference type="InterPro" id="IPR050467">
    <property type="entry name" value="LRFN"/>
</dbReference>
<evidence type="ECO:0000256" key="1">
    <source>
        <dbReference type="ARBA" id="ARBA00022729"/>
    </source>
</evidence>
<dbReference type="AlphaFoldDB" id="A0A9J6BDJ4"/>
<dbReference type="InterPro" id="IPR001611">
    <property type="entry name" value="Leu-rich_rpt"/>
</dbReference>
<keyword evidence="1 3" id="KW-0732">Signal</keyword>
<name>A0A9J6BDJ4_POLVA</name>
<feature type="signal peptide" evidence="3">
    <location>
        <begin position="1"/>
        <end position="18"/>
    </location>
</feature>
<accession>A0A9J6BDJ4</accession>
<evidence type="ECO:0000256" key="3">
    <source>
        <dbReference type="SAM" id="SignalP"/>
    </source>
</evidence>
<dbReference type="PANTHER" id="PTHR45842">
    <property type="entry name" value="SYNAPTIC ADHESION-LIKE MOLECULE SALM"/>
    <property type="match status" value="1"/>
</dbReference>
<dbReference type="SUPFAM" id="SSF52058">
    <property type="entry name" value="L domain-like"/>
    <property type="match status" value="1"/>
</dbReference>
<evidence type="ECO:0000313" key="5">
    <source>
        <dbReference type="Proteomes" id="UP001107558"/>
    </source>
</evidence>
<organism evidence="4 5">
    <name type="scientific">Polypedilum vanderplanki</name>
    <name type="common">Sleeping chironomid midge</name>
    <dbReference type="NCBI Taxonomy" id="319348"/>
    <lineage>
        <taxon>Eukaryota</taxon>
        <taxon>Metazoa</taxon>
        <taxon>Ecdysozoa</taxon>
        <taxon>Arthropoda</taxon>
        <taxon>Hexapoda</taxon>
        <taxon>Insecta</taxon>
        <taxon>Pterygota</taxon>
        <taxon>Neoptera</taxon>
        <taxon>Endopterygota</taxon>
        <taxon>Diptera</taxon>
        <taxon>Nematocera</taxon>
        <taxon>Chironomoidea</taxon>
        <taxon>Chironomidae</taxon>
        <taxon>Chironominae</taxon>
        <taxon>Polypedilum</taxon>
        <taxon>Polypedilum</taxon>
    </lineage>
</organism>
<comment type="caution">
    <text evidence="4">The sequence shown here is derived from an EMBL/GenBank/DDBJ whole genome shotgun (WGS) entry which is preliminary data.</text>
</comment>
<dbReference type="InterPro" id="IPR032675">
    <property type="entry name" value="LRR_dom_sf"/>
</dbReference>